<dbReference type="CDD" id="cd10554">
    <property type="entry name" value="HycB_like"/>
    <property type="match status" value="1"/>
</dbReference>
<reference evidence="8 9" key="1">
    <citation type="submission" date="2017-11" db="EMBL/GenBank/DDBJ databases">
        <authorList>
            <person name="Han C.G."/>
        </authorList>
    </citation>
    <scope>NUCLEOTIDE SEQUENCE [LARGE SCALE GENOMIC DNA]</scope>
    <source>
        <strain evidence="8 9">A2</strain>
    </source>
</reference>
<dbReference type="EMBL" id="PIET01002096">
    <property type="protein sequence ID" value="PLM44748.1"/>
    <property type="molecule type" value="Genomic_DNA"/>
</dbReference>
<evidence type="ECO:0000256" key="5">
    <source>
        <dbReference type="ARBA" id="ARBA00023014"/>
    </source>
</evidence>
<keyword evidence="1" id="KW-0004">4Fe-4S</keyword>
<dbReference type="PANTHER" id="PTHR42859">
    <property type="entry name" value="OXIDOREDUCTASE"/>
    <property type="match status" value="1"/>
</dbReference>
<dbReference type="GO" id="GO:0051539">
    <property type="term" value="F:4 iron, 4 sulfur cluster binding"/>
    <property type="evidence" value="ECO:0007669"/>
    <property type="project" value="UniProtKB-KW"/>
</dbReference>
<feature type="compositionally biased region" description="Basic and acidic residues" evidence="6">
    <location>
        <begin position="189"/>
        <end position="201"/>
    </location>
</feature>
<dbReference type="InterPro" id="IPR050294">
    <property type="entry name" value="RnfB_subfamily"/>
</dbReference>
<evidence type="ECO:0000313" key="8">
    <source>
        <dbReference type="EMBL" id="PLM44748.1"/>
    </source>
</evidence>
<keyword evidence="5" id="KW-0411">Iron-sulfur</keyword>
<feature type="domain" description="4Fe-4S ferredoxin-type" evidence="7">
    <location>
        <begin position="3"/>
        <end position="22"/>
    </location>
</feature>
<dbReference type="PROSITE" id="PS51379">
    <property type="entry name" value="4FE4S_FER_2"/>
    <property type="match status" value="3"/>
</dbReference>
<proteinExistence type="predicted"/>
<feature type="region of interest" description="Disordered" evidence="6">
    <location>
        <begin position="165"/>
        <end position="201"/>
    </location>
</feature>
<evidence type="ECO:0000313" key="9">
    <source>
        <dbReference type="Proteomes" id="UP000234661"/>
    </source>
</evidence>
<feature type="non-terminal residue" evidence="8">
    <location>
        <position position="201"/>
    </location>
</feature>
<keyword evidence="4" id="KW-0408">Iron</keyword>
<accession>A0A2J4Y1T9</accession>
<gene>
    <name evidence="8" type="ORF">CWM85_37025</name>
</gene>
<feature type="domain" description="4Fe-4S ferredoxin-type" evidence="7">
    <location>
        <begin position="47"/>
        <end position="74"/>
    </location>
</feature>
<dbReference type="Proteomes" id="UP000234661">
    <property type="component" value="Unassembled WGS sequence"/>
</dbReference>
<evidence type="ECO:0000259" key="7">
    <source>
        <dbReference type="PROSITE" id="PS51379"/>
    </source>
</evidence>
<protein>
    <submittedName>
        <fullName evidence="8">Oxidoreductase FeS-binding subunit</fullName>
    </submittedName>
</protein>
<dbReference type="PANTHER" id="PTHR42859:SF17">
    <property type="entry name" value="ELECTRON TRANSPORT PROTEIN HYDN-RELATED"/>
    <property type="match status" value="1"/>
</dbReference>
<comment type="caution">
    <text evidence="8">The sequence shown here is derived from an EMBL/GenBank/DDBJ whole genome shotgun (WGS) entry which is preliminary data.</text>
</comment>
<keyword evidence="2" id="KW-0479">Metal-binding</keyword>
<name>A0A2J4Y1T9_9ENTR</name>
<dbReference type="InterPro" id="IPR017900">
    <property type="entry name" value="4Fe4S_Fe_S_CS"/>
</dbReference>
<dbReference type="Pfam" id="PF13247">
    <property type="entry name" value="Fer4_11"/>
    <property type="match status" value="1"/>
</dbReference>
<dbReference type="PROSITE" id="PS00198">
    <property type="entry name" value="4FE4S_FER_1"/>
    <property type="match status" value="1"/>
</dbReference>
<dbReference type="Gene3D" id="3.30.70.20">
    <property type="match status" value="2"/>
</dbReference>
<evidence type="ECO:0000256" key="1">
    <source>
        <dbReference type="ARBA" id="ARBA00022485"/>
    </source>
</evidence>
<dbReference type="InterPro" id="IPR017896">
    <property type="entry name" value="4Fe4S_Fe-S-bd"/>
</dbReference>
<dbReference type="SUPFAM" id="SSF54862">
    <property type="entry name" value="4Fe-4S ferredoxins"/>
    <property type="match status" value="1"/>
</dbReference>
<organism evidence="8 9">
    <name type="scientific">Klebsiella michiganensis</name>
    <dbReference type="NCBI Taxonomy" id="1134687"/>
    <lineage>
        <taxon>Bacteria</taxon>
        <taxon>Pseudomonadati</taxon>
        <taxon>Pseudomonadota</taxon>
        <taxon>Gammaproteobacteria</taxon>
        <taxon>Enterobacterales</taxon>
        <taxon>Enterobacteriaceae</taxon>
        <taxon>Klebsiella/Raoultella group</taxon>
        <taxon>Klebsiella</taxon>
    </lineage>
</organism>
<evidence type="ECO:0000256" key="2">
    <source>
        <dbReference type="ARBA" id="ARBA00022723"/>
    </source>
</evidence>
<sequence>MNHFILSDSHKCIGCKACEVACVMAHNDEQHVLTPQRFLPRITVIKNEQKRNAVTCHHCEGAPCARSCPNGAISQLNDSVQVNQEKCIGCKSCMVACPFGVMQIVLTPVQEERVKATAHKCDLCSGREEGPACVQNCPAEALVLATDSTLVNLAKQRRQRAARLGHPGAAMAPCSAGKVAQMAATPPRGEPDKLSAEARKA</sequence>
<dbReference type="GO" id="GO:0046872">
    <property type="term" value="F:metal ion binding"/>
    <property type="evidence" value="ECO:0007669"/>
    <property type="project" value="UniProtKB-KW"/>
</dbReference>
<evidence type="ECO:0000256" key="4">
    <source>
        <dbReference type="ARBA" id="ARBA00023004"/>
    </source>
</evidence>
<reference evidence="8 9" key="2">
    <citation type="submission" date="2018-01" db="EMBL/GenBank/DDBJ databases">
        <title>Genomic study of Klebsiella pneumoniae.</title>
        <authorList>
            <person name="Yang Y."/>
            <person name="Bicalho R."/>
        </authorList>
    </citation>
    <scope>NUCLEOTIDE SEQUENCE [LARGE SCALE GENOMIC DNA]</scope>
    <source>
        <strain evidence="8 9">A2</strain>
    </source>
</reference>
<evidence type="ECO:0000256" key="6">
    <source>
        <dbReference type="SAM" id="MobiDB-lite"/>
    </source>
</evidence>
<keyword evidence="3" id="KW-0677">Repeat</keyword>
<dbReference type="AlphaFoldDB" id="A0A2J4Y1T9"/>
<evidence type="ECO:0000256" key="3">
    <source>
        <dbReference type="ARBA" id="ARBA00022737"/>
    </source>
</evidence>
<feature type="domain" description="4Fe-4S ferredoxin-type" evidence="7">
    <location>
        <begin position="78"/>
        <end position="107"/>
    </location>
</feature>